<comment type="caution">
    <text evidence="1">The sequence shown here is derived from an EMBL/GenBank/DDBJ whole genome shotgun (WGS) entry which is preliminary data.</text>
</comment>
<dbReference type="NCBIfam" id="NF006745">
    <property type="entry name" value="PRK09270.1-4"/>
    <property type="match status" value="1"/>
</dbReference>
<dbReference type="SUPFAM" id="SSF52540">
    <property type="entry name" value="P-loop containing nucleoside triphosphate hydrolases"/>
    <property type="match status" value="1"/>
</dbReference>
<dbReference type="Gene3D" id="3.40.50.300">
    <property type="entry name" value="P-loop containing nucleotide triphosphate hydrolases"/>
    <property type="match status" value="1"/>
</dbReference>
<name>A0ABV1IG21_9ACTN</name>
<evidence type="ECO:0000313" key="1">
    <source>
        <dbReference type="EMBL" id="MEQ2637845.1"/>
    </source>
</evidence>
<proteinExistence type="predicted"/>
<dbReference type="EMBL" id="JBBNGS010000009">
    <property type="protein sequence ID" value="MEQ2637845.1"/>
    <property type="molecule type" value="Genomic_DNA"/>
</dbReference>
<dbReference type="RefSeq" id="WP_349182457.1">
    <property type="nucleotide sequence ID" value="NZ_JBBNGS010000009.1"/>
</dbReference>
<dbReference type="GO" id="GO:0016301">
    <property type="term" value="F:kinase activity"/>
    <property type="evidence" value="ECO:0007669"/>
    <property type="project" value="UniProtKB-KW"/>
</dbReference>
<reference evidence="1 2" key="1">
    <citation type="submission" date="2024-04" db="EMBL/GenBank/DDBJ databases">
        <title>Human intestinal bacterial collection.</title>
        <authorList>
            <person name="Pauvert C."/>
            <person name="Hitch T.C.A."/>
            <person name="Clavel T."/>
        </authorList>
    </citation>
    <scope>NUCLEOTIDE SEQUENCE [LARGE SCALE GENOMIC DNA]</scope>
    <source>
        <strain evidence="1 2">CLA-AA-H197</strain>
    </source>
</reference>
<gene>
    <name evidence="1" type="ORF">AAAT05_05745</name>
</gene>
<dbReference type="InterPro" id="IPR027417">
    <property type="entry name" value="P-loop_NTPase"/>
</dbReference>
<protein>
    <submittedName>
        <fullName evidence="1">Nucleoside/nucleotide kinase family protein</fullName>
    </submittedName>
</protein>
<evidence type="ECO:0000313" key="2">
    <source>
        <dbReference type="Proteomes" id="UP001478817"/>
    </source>
</evidence>
<keyword evidence="2" id="KW-1185">Reference proteome</keyword>
<dbReference type="Proteomes" id="UP001478817">
    <property type="component" value="Unassembled WGS sequence"/>
</dbReference>
<keyword evidence="1" id="KW-0418">Kinase</keyword>
<accession>A0ABV1IG21</accession>
<organism evidence="1 2">
    <name type="scientific">Paratractidigestivibacter faecalis</name>
    <dbReference type="NCBI Taxonomy" id="2292441"/>
    <lineage>
        <taxon>Bacteria</taxon>
        <taxon>Bacillati</taxon>
        <taxon>Actinomycetota</taxon>
        <taxon>Coriobacteriia</taxon>
        <taxon>Coriobacteriales</taxon>
        <taxon>Atopobiaceae</taxon>
        <taxon>Paratractidigestivibacter</taxon>
    </lineage>
</organism>
<keyword evidence="1" id="KW-0808">Transferase</keyword>
<sequence length="246" mass="26554">MEAKLTVNGFGFVARYGEKDVERVLLPLLMRLTELQAERGGRLIAFLAAPPGAGKSTLAAFMEWLSRRTPEATPLQAVGMDGFHYPNAYLGAHSFVDEDGSEVCMRSRKGAPQTFDVEGLRAALADARSDAPAPWPTYSRVLHDVVAASLPIRKKILLVEGNYLLLDEGRWTGLAELADYAVFLSAPEALLRERLVARKVAGASTPEEARAWYEASDGRNVARVLAHHSPAGLELALGADGSLTVA</sequence>